<feature type="domain" description="HD" evidence="3">
    <location>
        <begin position="306"/>
        <end position="430"/>
    </location>
</feature>
<gene>
    <name evidence="5" type="ordered locus">Marpi_1937</name>
</gene>
<dbReference type="SUPFAM" id="SSF52172">
    <property type="entry name" value="CheY-like"/>
    <property type="match status" value="1"/>
</dbReference>
<dbReference type="InterPro" id="IPR037522">
    <property type="entry name" value="HD_GYP_dom"/>
</dbReference>
<evidence type="ECO:0000313" key="6">
    <source>
        <dbReference type="Proteomes" id="UP000007161"/>
    </source>
</evidence>
<dbReference type="InterPro" id="IPR003607">
    <property type="entry name" value="HD/PDEase_dom"/>
</dbReference>
<organism evidence="5 6">
    <name type="scientific">Marinitoga piezophila (strain DSM 14283 / JCM 11233 / KA3)</name>
    <dbReference type="NCBI Taxonomy" id="443254"/>
    <lineage>
        <taxon>Bacteria</taxon>
        <taxon>Thermotogati</taxon>
        <taxon>Thermotogota</taxon>
        <taxon>Thermotogae</taxon>
        <taxon>Petrotogales</taxon>
        <taxon>Petrotogaceae</taxon>
        <taxon>Marinitoga</taxon>
    </lineage>
</organism>
<dbReference type="SMART" id="SM00471">
    <property type="entry name" value="HDc"/>
    <property type="match status" value="1"/>
</dbReference>
<dbReference type="eggNOG" id="COG3437">
    <property type="taxonomic scope" value="Bacteria"/>
</dbReference>
<keyword evidence="6" id="KW-1185">Reference proteome</keyword>
<evidence type="ECO:0000259" key="3">
    <source>
        <dbReference type="PROSITE" id="PS51831"/>
    </source>
</evidence>
<proteinExistence type="predicted"/>
<dbReference type="PANTHER" id="PTHR45228:SF9">
    <property type="entry name" value="3'3'-CGAMP-SPECIFIC PHOSPHODIESTERASE 2"/>
    <property type="match status" value="1"/>
</dbReference>
<dbReference type="GO" id="GO:0000160">
    <property type="term" value="P:phosphorelay signal transduction system"/>
    <property type="evidence" value="ECO:0007669"/>
    <property type="project" value="InterPro"/>
</dbReference>
<keyword evidence="1" id="KW-0597">Phosphoprotein</keyword>
<dbReference type="STRING" id="443254.Marpi_1937"/>
<sequence>MDFNEEFIKFVDNDAETAENVIESKPWKILIVDDEKDVHRVTRIVLKGLTFEGRPIKLISAYSKEEALEILRKDKDIALAIIDVVMEDKHAGLDLVKYIRENLKNHKTRLVIRTGQPGYAPNKEVVLNYDINDYREKTELTSERLITVILSGLRSYRDIVNLEKEAESLKTIFGFATESTSETNEDIFLESSCKVVRNMAENYDIILNTKICEDYPEFHSNKKNFIHWENEKEFFVIFNSDTERQKVFCVSSEKPIPENLKNLLNLFLLHIITTVEKMRISNELNETLYEIIFTLGELLESRSEETGEHVLRVSNIVYDIAQAAGIEEHKAFEFKIASMLHDIGKIGIPDYILNKPGKLTDSEFEIMKEHTVIGYRILASSNKDIFKIAASIAKYHHENWDGSGYPEGLKGKEIPIEARITAIADVYDALVSDRVYRPGWPKEKVIKYMKDMKGKKFDPELLDIFLSKIVDKF</sequence>
<dbReference type="EMBL" id="CP003257">
    <property type="protein sequence ID" value="AEX86317.1"/>
    <property type="molecule type" value="Genomic_DNA"/>
</dbReference>
<dbReference type="Gene3D" id="3.40.50.2300">
    <property type="match status" value="1"/>
</dbReference>
<dbReference type="InterPro" id="IPR011006">
    <property type="entry name" value="CheY-like_superfamily"/>
</dbReference>
<dbReference type="PROSITE" id="PS51831">
    <property type="entry name" value="HD"/>
    <property type="match status" value="1"/>
</dbReference>
<feature type="modified residue" description="4-aspartylphosphate" evidence="1">
    <location>
        <position position="83"/>
    </location>
</feature>
<dbReference type="PROSITE" id="PS51832">
    <property type="entry name" value="HD_GYP"/>
    <property type="match status" value="1"/>
</dbReference>
<accession>H2J6N6</accession>
<dbReference type="Gene3D" id="1.10.3210.10">
    <property type="entry name" value="Hypothetical protein af1432"/>
    <property type="match status" value="1"/>
</dbReference>
<evidence type="ECO:0000259" key="4">
    <source>
        <dbReference type="PROSITE" id="PS51832"/>
    </source>
</evidence>
<dbReference type="Proteomes" id="UP000007161">
    <property type="component" value="Chromosome"/>
</dbReference>
<dbReference type="RefSeq" id="WP_014297387.1">
    <property type="nucleotide sequence ID" value="NC_016751.1"/>
</dbReference>
<dbReference type="Pfam" id="PF13487">
    <property type="entry name" value="HD_5"/>
    <property type="match status" value="1"/>
</dbReference>
<reference evidence="5 6" key="1">
    <citation type="journal article" date="2012" name="J. Bacteriol.">
        <title>Complete Genome Sequence of the Thermophilic, Piezophilic, Heterotrophic Bacterium Marinitoga piezophila KA3.</title>
        <authorList>
            <person name="Lucas S."/>
            <person name="Han J."/>
            <person name="Lapidus A."/>
            <person name="Cheng J.F."/>
            <person name="Goodwin L.A."/>
            <person name="Pitluck S."/>
            <person name="Peters L."/>
            <person name="Mikhailova N."/>
            <person name="Teshima H."/>
            <person name="Detter J.C."/>
            <person name="Han C."/>
            <person name="Tapia R."/>
            <person name="Land M."/>
            <person name="Hauser L."/>
            <person name="Kyrpides N.C."/>
            <person name="Ivanova N."/>
            <person name="Pagani I."/>
            <person name="Vannier P."/>
            <person name="Oger P."/>
            <person name="Bartlett D.H."/>
            <person name="Noll K.M."/>
            <person name="Woyke T."/>
            <person name="Jebbar M."/>
        </authorList>
    </citation>
    <scope>NUCLEOTIDE SEQUENCE [LARGE SCALE GENOMIC DNA]</scope>
    <source>
        <strain evidence="6">DSM 14283 / JCM 11233 / KA3</strain>
    </source>
</reference>
<reference evidence="6" key="2">
    <citation type="submission" date="2012-01" db="EMBL/GenBank/DDBJ databases">
        <title>Complete sequence of chromosome of Marinitoga piezophila KA3.</title>
        <authorList>
            <person name="Lucas S."/>
            <person name="Han J."/>
            <person name="Lapidus A."/>
            <person name="Cheng J.-F."/>
            <person name="Goodwin L."/>
            <person name="Pitluck S."/>
            <person name="Peters L."/>
            <person name="Mikhailova N."/>
            <person name="Teshima H."/>
            <person name="Detter J.C."/>
            <person name="Han C."/>
            <person name="Tapia R."/>
            <person name="Land M."/>
            <person name="Hauser L."/>
            <person name="Kyrpides N."/>
            <person name="Ivanova N."/>
            <person name="Pagani I."/>
            <person name="Jebbar M."/>
            <person name="Vannier P."/>
            <person name="Oger P."/>
            <person name="Cario A."/>
            <person name="Bartlett D."/>
            <person name="Noll K.M."/>
            <person name="Woyke T."/>
        </authorList>
    </citation>
    <scope>NUCLEOTIDE SEQUENCE [LARGE SCALE GENOMIC DNA]</scope>
    <source>
        <strain evidence="6">DSM 14283 / JCM 11233 / KA3</strain>
    </source>
</reference>
<evidence type="ECO:0000313" key="5">
    <source>
        <dbReference type="EMBL" id="AEX86317.1"/>
    </source>
</evidence>
<dbReference type="PANTHER" id="PTHR45228">
    <property type="entry name" value="CYCLIC DI-GMP PHOSPHODIESTERASE TM_0186-RELATED"/>
    <property type="match status" value="1"/>
</dbReference>
<feature type="domain" description="Response regulatory" evidence="2">
    <location>
        <begin position="28"/>
        <end position="152"/>
    </location>
</feature>
<name>H2J6N6_MARPK</name>
<dbReference type="SUPFAM" id="SSF109604">
    <property type="entry name" value="HD-domain/PDEase-like"/>
    <property type="match status" value="1"/>
</dbReference>
<dbReference type="OrthoDB" id="9759601at2"/>
<protein>
    <submittedName>
        <fullName evidence="5">Response regulator containing a CheY-like receiver domain and an HD-GYP domain</fullName>
    </submittedName>
</protein>
<dbReference type="Pfam" id="PF00072">
    <property type="entry name" value="Response_reg"/>
    <property type="match status" value="1"/>
</dbReference>
<evidence type="ECO:0000259" key="2">
    <source>
        <dbReference type="PROSITE" id="PS50110"/>
    </source>
</evidence>
<dbReference type="InterPro" id="IPR001789">
    <property type="entry name" value="Sig_transdc_resp-reg_receiver"/>
</dbReference>
<dbReference type="KEGG" id="mpz:Marpi_1937"/>
<dbReference type="PROSITE" id="PS50110">
    <property type="entry name" value="RESPONSE_REGULATORY"/>
    <property type="match status" value="1"/>
</dbReference>
<feature type="domain" description="HD-GYP" evidence="4">
    <location>
        <begin position="284"/>
        <end position="473"/>
    </location>
</feature>
<dbReference type="HOGENOM" id="CLU_000445_92_10_0"/>
<evidence type="ECO:0000256" key="1">
    <source>
        <dbReference type="PROSITE-ProRule" id="PRU00169"/>
    </source>
</evidence>
<dbReference type="eggNOG" id="COG0784">
    <property type="taxonomic scope" value="Bacteria"/>
</dbReference>
<dbReference type="CDD" id="cd00077">
    <property type="entry name" value="HDc"/>
    <property type="match status" value="1"/>
</dbReference>
<dbReference type="InterPro" id="IPR006674">
    <property type="entry name" value="HD_domain"/>
</dbReference>
<dbReference type="AlphaFoldDB" id="H2J6N6"/>
<dbReference type="InterPro" id="IPR052020">
    <property type="entry name" value="Cyclic_di-GMP/3'3'-cGAMP_PDE"/>
</dbReference>